<dbReference type="EMBL" id="NQWI01000013">
    <property type="protein sequence ID" value="PDW04236.1"/>
    <property type="molecule type" value="Genomic_DNA"/>
</dbReference>
<feature type="compositionally biased region" description="Pro residues" evidence="4">
    <location>
        <begin position="41"/>
        <end position="76"/>
    </location>
</feature>
<dbReference type="InterPro" id="IPR055372">
    <property type="entry name" value="CBM96"/>
</dbReference>
<proteinExistence type="predicted"/>
<gene>
    <name evidence="6" type="ORF">CJ255_04605</name>
</gene>
<evidence type="ECO:0000256" key="2">
    <source>
        <dbReference type="ARBA" id="ARBA00022525"/>
    </source>
</evidence>
<dbReference type="CDD" id="cd00241">
    <property type="entry name" value="DOMON_like"/>
    <property type="match status" value="1"/>
</dbReference>
<feature type="domain" description="Carbohydrate-binding module family 96" evidence="5">
    <location>
        <begin position="356"/>
        <end position="472"/>
    </location>
</feature>
<dbReference type="SUPFAM" id="SSF49344">
    <property type="entry name" value="CBD9-like"/>
    <property type="match status" value="1"/>
</dbReference>
<dbReference type="Pfam" id="PF24517">
    <property type="entry name" value="CBM96"/>
    <property type="match status" value="1"/>
</dbReference>
<dbReference type="GO" id="GO:0005576">
    <property type="term" value="C:extracellular region"/>
    <property type="evidence" value="ECO:0007669"/>
    <property type="project" value="UniProtKB-SubCell"/>
</dbReference>
<reference evidence="7" key="1">
    <citation type="submission" date="2017-08" db="EMBL/GenBank/DDBJ databases">
        <authorList>
            <person name="Grouzdev D.S."/>
            <person name="Gaisin V.A."/>
            <person name="Rysina M.S."/>
            <person name="Gorlenko V.M."/>
        </authorList>
    </citation>
    <scope>NUCLEOTIDE SEQUENCE [LARGE SCALE GENOMIC DNA]</scope>
    <source>
        <strain evidence="7">Kir15-3F</strain>
    </source>
</reference>
<keyword evidence="3" id="KW-0732">Signal</keyword>
<name>A0A2A6RMT6_9CHLR</name>
<dbReference type="RefSeq" id="WP_097642919.1">
    <property type="nucleotide sequence ID" value="NZ_NQWI01000013.1"/>
</dbReference>
<dbReference type="OrthoDB" id="139888at2"/>
<evidence type="ECO:0000259" key="5">
    <source>
        <dbReference type="Pfam" id="PF24517"/>
    </source>
</evidence>
<dbReference type="Proteomes" id="UP000220527">
    <property type="component" value="Unassembled WGS sequence"/>
</dbReference>
<evidence type="ECO:0000313" key="6">
    <source>
        <dbReference type="EMBL" id="PDW04236.1"/>
    </source>
</evidence>
<evidence type="ECO:0000313" key="7">
    <source>
        <dbReference type="Proteomes" id="UP000220527"/>
    </source>
</evidence>
<comment type="subcellular location">
    <subcellularLocation>
        <location evidence="1">Secreted</location>
    </subcellularLocation>
</comment>
<evidence type="ECO:0000256" key="3">
    <source>
        <dbReference type="ARBA" id="ARBA00022729"/>
    </source>
</evidence>
<keyword evidence="7" id="KW-1185">Reference proteome</keyword>
<dbReference type="Gene3D" id="2.60.40.1190">
    <property type="match status" value="1"/>
</dbReference>
<evidence type="ECO:0000256" key="4">
    <source>
        <dbReference type="SAM" id="MobiDB-lite"/>
    </source>
</evidence>
<organism evidence="6 7">
    <name type="scientific">Candidatus Viridilinea mediisalina</name>
    <dbReference type="NCBI Taxonomy" id="2024553"/>
    <lineage>
        <taxon>Bacteria</taxon>
        <taxon>Bacillati</taxon>
        <taxon>Chloroflexota</taxon>
        <taxon>Chloroflexia</taxon>
        <taxon>Chloroflexales</taxon>
        <taxon>Chloroflexineae</taxon>
        <taxon>Oscillochloridaceae</taxon>
        <taxon>Candidatus Viridilinea</taxon>
    </lineage>
</organism>
<sequence>MRRLIPIVLLALLLLVGTLGASGTYTLYLPLVARSGTPAALPSPTPTVSPAPAPSPTLQPAPAPSPTPRPDAPPPTQRHRVNAPYFATQELDDRFPEMAIFWFGRVDRTNNYADVRVGYNDSELYVDVTVFDRRLWYARNPTRATLTDWDALTLFLDTGDTRHRFVAQFSHEDLPREPYQAAYRAQGSTWQVANTAFQSRPGWRGEGLNDDVDDRGWAMTFRIPFASLGLDQRPPEGTRWLMALRLDDRDDRAGTPIEPQFWPPAWQVDDAASWGLLNFGLRPSYTPPSTRNPQSFTLRQGLDGLTVPDVAVGGGTVCGDGIDFWTEWGHLPHHAGARDFNIQNQSEIADWPCFSKYYVTFPLDSLPSGRVVVDAKLILHQFGNSQPADAEPSLIQVFTIDDDWQENTITWNTAPLARENVGAAWVPVLPDFPGWPGVPREFDLSSAVAEAYAAGEPLRLALYSADSAYHSGKYFVSSDTEDWNAVARPTLVVRLGNP</sequence>
<protein>
    <recommendedName>
        <fullName evidence="5">Carbohydrate-binding module family 96 domain-containing protein</fullName>
    </recommendedName>
</protein>
<dbReference type="AlphaFoldDB" id="A0A2A6RMT6"/>
<feature type="region of interest" description="Disordered" evidence="4">
    <location>
        <begin position="40"/>
        <end position="79"/>
    </location>
</feature>
<dbReference type="NCBIfam" id="NF033679">
    <property type="entry name" value="DNRLRE_dom"/>
    <property type="match status" value="1"/>
</dbReference>
<comment type="caution">
    <text evidence="6">The sequence shown here is derived from an EMBL/GenBank/DDBJ whole genome shotgun (WGS) entry which is preliminary data.</text>
</comment>
<accession>A0A2A6RMT6</accession>
<keyword evidence="2" id="KW-0964">Secreted</keyword>
<evidence type="ECO:0000256" key="1">
    <source>
        <dbReference type="ARBA" id="ARBA00004613"/>
    </source>
</evidence>